<organism evidence="7 8">
    <name type="scientific">Nezara viridula</name>
    <name type="common">Southern green stink bug</name>
    <name type="synonym">Cimex viridulus</name>
    <dbReference type="NCBI Taxonomy" id="85310"/>
    <lineage>
        <taxon>Eukaryota</taxon>
        <taxon>Metazoa</taxon>
        <taxon>Ecdysozoa</taxon>
        <taxon>Arthropoda</taxon>
        <taxon>Hexapoda</taxon>
        <taxon>Insecta</taxon>
        <taxon>Pterygota</taxon>
        <taxon>Neoptera</taxon>
        <taxon>Paraneoptera</taxon>
        <taxon>Hemiptera</taxon>
        <taxon>Heteroptera</taxon>
        <taxon>Panheteroptera</taxon>
        <taxon>Pentatomomorpha</taxon>
        <taxon>Pentatomoidea</taxon>
        <taxon>Pentatomidae</taxon>
        <taxon>Pentatominae</taxon>
        <taxon>Nezara</taxon>
    </lineage>
</organism>
<keyword evidence="5" id="KW-0732">Signal</keyword>
<dbReference type="PROSITE" id="PS00132">
    <property type="entry name" value="CARBOXYPEPT_ZN_1"/>
    <property type="match status" value="1"/>
</dbReference>
<evidence type="ECO:0000256" key="5">
    <source>
        <dbReference type="SAM" id="SignalP"/>
    </source>
</evidence>
<reference evidence="7" key="1">
    <citation type="submission" date="2022-01" db="EMBL/GenBank/DDBJ databases">
        <authorList>
            <person name="King R."/>
        </authorList>
    </citation>
    <scope>NUCLEOTIDE SEQUENCE</scope>
</reference>
<dbReference type="GO" id="GO:0006518">
    <property type="term" value="P:peptide metabolic process"/>
    <property type="evidence" value="ECO:0007669"/>
    <property type="project" value="TreeGrafter"/>
</dbReference>
<dbReference type="InterPro" id="IPR000834">
    <property type="entry name" value="Peptidase_M14"/>
</dbReference>
<dbReference type="SUPFAM" id="SSF49464">
    <property type="entry name" value="Carboxypeptidase regulatory domain-like"/>
    <property type="match status" value="1"/>
</dbReference>
<evidence type="ECO:0000313" key="7">
    <source>
        <dbReference type="EMBL" id="CAH1406668.1"/>
    </source>
</evidence>
<dbReference type="GO" id="GO:0004181">
    <property type="term" value="F:metallocarboxypeptidase activity"/>
    <property type="evidence" value="ECO:0007669"/>
    <property type="project" value="InterPro"/>
</dbReference>
<dbReference type="PANTHER" id="PTHR11532">
    <property type="entry name" value="PROTEASE M14 CARBOXYPEPTIDASE"/>
    <property type="match status" value="1"/>
</dbReference>
<comment type="similarity">
    <text evidence="1 3">Belongs to the peptidase M14 family.</text>
</comment>
<dbReference type="GO" id="GO:0008270">
    <property type="term" value="F:zinc ion binding"/>
    <property type="evidence" value="ECO:0007669"/>
    <property type="project" value="InterPro"/>
</dbReference>
<evidence type="ECO:0000313" key="8">
    <source>
        <dbReference type="Proteomes" id="UP001152798"/>
    </source>
</evidence>
<proteinExistence type="inferred from homology"/>
<dbReference type="Gene3D" id="3.40.630.10">
    <property type="entry name" value="Zn peptidases"/>
    <property type="match status" value="1"/>
</dbReference>
<dbReference type="Gene3D" id="2.60.40.1120">
    <property type="entry name" value="Carboxypeptidase-like, regulatory domain"/>
    <property type="match status" value="1"/>
</dbReference>
<feature type="chain" id="PRO_5040243371" description="Peptidase M14 domain-containing protein" evidence="5">
    <location>
        <begin position="17"/>
        <end position="475"/>
    </location>
</feature>
<dbReference type="OrthoDB" id="10249045at2759"/>
<feature type="active site" description="Proton donor/acceptor" evidence="3">
    <location>
        <position position="270"/>
    </location>
</feature>
<evidence type="ECO:0000256" key="3">
    <source>
        <dbReference type="PROSITE-ProRule" id="PRU01379"/>
    </source>
</evidence>
<dbReference type="CDD" id="cd11308">
    <property type="entry name" value="Peptidase_M14NE-CP-C_like"/>
    <property type="match status" value="1"/>
</dbReference>
<dbReference type="Proteomes" id="UP001152798">
    <property type="component" value="Chromosome 6"/>
</dbReference>
<dbReference type="Pfam" id="PF13620">
    <property type="entry name" value="CarboxypepD_reg"/>
    <property type="match status" value="1"/>
</dbReference>
<dbReference type="PANTHER" id="PTHR11532:SF84">
    <property type="entry name" value="CARBOXYPEPTIDASE M"/>
    <property type="match status" value="1"/>
</dbReference>
<evidence type="ECO:0000259" key="6">
    <source>
        <dbReference type="PROSITE" id="PS52035"/>
    </source>
</evidence>
<feature type="compositionally biased region" description="Low complexity" evidence="4">
    <location>
        <begin position="410"/>
        <end position="427"/>
    </location>
</feature>
<keyword evidence="2" id="KW-0325">Glycoprotein</keyword>
<dbReference type="PROSITE" id="PS52035">
    <property type="entry name" value="PEPTIDASE_M14"/>
    <property type="match status" value="1"/>
</dbReference>
<sequence length="475" mass="52714">MAAWLLVSTLVASAVADCSNYLSNEELGEYLATTASLEPALASIYSIGYTEQRWDIPVLELSAAESTEQVPNVKFIGGVHGDEAIGTQVLISFIEYLMDAYRREERFVTWLLNNTRIHILPRLNLDGYQLAIEGVCALGPGRNNTAGYDLNRAFLPKGDFVSEADAVMTWLRSESDVFVLSATVNAGEMVVVYPPDNMEDFGGKNTTLDDDVFKHLASVYARNHKSMSTSNGCKNGIFNNGTINGVDWYPVKGSMQDYNYKSGTMELTLEISCCKYPPSDQMCSIWDENKLALLKLAAESCRGVRGRVIDASEKPIAGAKISILGRNMTVRTNDQGYYFRILLPGRYFIKVEAETMKTFIKEFFVPNSDTAFLKWEVLNVTLVVDTTLYPASHDNAPEERTISYDEGGLDPNTTSTYDDSYSSSPDDSYPKAGLITGAASTKYHNNFYSIFIVIFCKYLIDSILTGLVHTNCILF</sequence>
<dbReference type="InterPro" id="IPR050753">
    <property type="entry name" value="Peptidase_M14_domain"/>
</dbReference>
<protein>
    <recommendedName>
        <fullName evidence="6">Peptidase M14 domain-containing protein</fullName>
    </recommendedName>
</protein>
<dbReference type="AlphaFoldDB" id="A0A9P0HR64"/>
<feature type="region of interest" description="Disordered" evidence="4">
    <location>
        <begin position="398"/>
        <end position="427"/>
    </location>
</feature>
<dbReference type="SUPFAM" id="SSF53187">
    <property type="entry name" value="Zn-dependent exopeptidases"/>
    <property type="match status" value="1"/>
</dbReference>
<name>A0A9P0HR64_NEZVI</name>
<gene>
    <name evidence="7" type="ORF">NEZAVI_LOCUS14554</name>
</gene>
<feature type="domain" description="Peptidase M14" evidence="6">
    <location>
        <begin position="20"/>
        <end position="300"/>
    </location>
</feature>
<feature type="signal peptide" evidence="5">
    <location>
        <begin position="1"/>
        <end position="16"/>
    </location>
</feature>
<dbReference type="GO" id="GO:0016485">
    <property type="term" value="P:protein processing"/>
    <property type="evidence" value="ECO:0007669"/>
    <property type="project" value="TreeGrafter"/>
</dbReference>
<dbReference type="EMBL" id="OV725082">
    <property type="protein sequence ID" value="CAH1406668.1"/>
    <property type="molecule type" value="Genomic_DNA"/>
</dbReference>
<evidence type="ECO:0000256" key="1">
    <source>
        <dbReference type="ARBA" id="ARBA00005988"/>
    </source>
</evidence>
<dbReference type="GO" id="GO:0005615">
    <property type="term" value="C:extracellular space"/>
    <property type="evidence" value="ECO:0007669"/>
    <property type="project" value="TreeGrafter"/>
</dbReference>
<keyword evidence="8" id="KW-1185">Reference proteome</keyword>
<evidence type="ECO:0000256" key="4">
    <source>
        <dbReference type="SAM" id="MobiDB-lite"/>
    </source>
</evidence>
<evidence type="ECO:0000256" key="2">
    <source>
        <dbReference type="ARBA" id="ARBA00023180"/>
    </source>
</evidence>
<dbReference type="InterPro" id="IPR008969">
    <property type="entry name" value="CarboxyPept-like_regulatory"/>
</dbReference>
<dbReference type="InterPro" id="IPR057246">
    <property type="entry name" value="CARBOXYPEPT_ZN_1"/>
</dbReference>
<dbReference type="Pfam" id="PF00246">
    <property type="entry name" value="Peptidase_M14"/>
    <property type="match status" value="1"/>
</dbReference>
<accession>A0A9P0HR64</accession>
<dbReference type="SMART" id="SM00631">
    <property type="entry name" value="Zn_pept"/>
    <property type="match status" value="1"/>
</dbReference>